<dbReference type="GO" id="GO:0007163">
    <property type="term" value="P:establishment or maintenance of cell polarity"/>
    <property type="evidence" value="ECO:0007669"/>
    <property type="project" value="TreeGrafter"/>
</dbReference>
<dbReference type="PANTHER" id="PTHR14102:SF12">
    <property type="entry name" value="CDNA SEQUENCE BC034090"/>
    <property type="match status" value="1"/>
</dbReference>
<evidence type="ECO:0000313" key="3">
    <source>
        <dbReference type="EMBL" id="KFO75201.1"/>
    </source>
</evidence>
<dbReference type="InterPro" id="IPR051741">
    <property type="entry name" value="PAR6_homolog"/>
</dbReference>
<feature type="non-terminal residue" evidence="3">
    <location>
        <position position="1"/>
    </location>
</feature>
<feature type="compositionally biased region" description="Low complexity" evidence="1">
    <location>
        <begin position="304"/>
        <end position="317"/>
    </location>
</feature>
<dbReference type="GO" id="GO:0016324">
    <property type="term" value="C:apical plasma membrane"/>
    <property type="evidence" value="ECO:0007669"/>
    <property type="project" value="TreeGrafter"/>
</dbReference>
<gene>
    <name evidence="3" type="ORF">N303_07635</name>
</gene>
<dbReference type="GO" id="GO:0060341">
    <property type="term" value="P:regulation of cellular localization"/>
    <property type="evidence" value="ECO:0007669"/>
    <property type="project" value="TreeGrafter"/>
</dbReference>
<evidence type="ECO:0000313" key="4">
    <source>
        <dbReference type="Proteomes" id="UP000053760"/>
    </source>
</evidence>
<organism evidence="3 4">
    <name type="scientific">Cuculus canorus</name>
    <name type="common">Common cuckoo</name>
    <dbReference type="NCBI Taxonomy" id="55661"/>
    <lineage>
        <taxon>Eukaryota</taxon>
        <taxon>Metazoa</taxon>
        <taxon>Chordata</taxon>
        <taxon>Craniata</taxon>
        <taxon>Vertebrata</taxon>
        <taxon>Euteleostomi</taxon>
        <taxon>Archelosauria</taxon>
        <taxon>Archosauria</taxon>
        <taxon>Dinosauria</taxon>
        <taxon>Saurischia</taxon>
        <taxon>Theropoda</taxon>
        <taxon>Coelurosauria</taxon>
        <taxon>Aves</taxon>
        <taxon>Neognathae</taxon>
        <taxon>Neoaves</taxon>
        <taxon>Otidimorphae</taxon>
        <taxon>Cuculiformes</taxon>
        <taxon>Cuculidae</taxon>
        <taxon>Cuculus</taxon>
    </lineage>
</organism>
<dbReference type="InterPro" id="IPR032756">
    <property type="entry name" value="DUF4685"/>
</dbReference>
<feature type="compositionally biased region" description="Basic and acidic residues" evidence="1">
    <location>
        <begin position="159"/>
        <end position="168"/>
    </location>
</feature>
<feature type="non-terminal residue" evidence="3">
    <location>
        <position position="597"/>
    </location>
</feature>
<protein>
    <submittedName>
        <fullName evidence="3">Uncharacterized protein KIAA1614</fullName>
    </submittedName>
</protein>
<feature type="compositionally biased region" description="Polar residues" evidence="1">
    <location>
        <begin position="387"/>
        <end position="404"/>
    </location>
</feature>
<feature type="compositionally biased region" description="Low complexity" evidence="1">
    <location>
        <begin position="437"/>
        <end position="446"/>
    </location>
</feature>
<feature type="compositionally biased region" description="Low complexity" evidence="1">
    <location>
        <begin position="1"/>
        <end position="15"/>
    </location>
</feature>
<feature type="compositionally biased region" description="Basic and acidic residues" evidence="1">
    <location>
        <begin position="189"/>
        <end position="199"/>
    </location>
</feature>
<feature type="compositionally biased region" description="Polar residues" evidence="1">
    <location>
        <begin position="353"/>
        <end position="364"/>
    </location>
</feature>
<name>A0A091G1C9_CUCCA</name>
<dbReference type="EMBL" id="KL447609">
    <property type="protein sequence ID" value="KFO75201.1"/>
    <property type="molecule type" value="Genomic_DNA"/>
</dbReference>
<dbReference type="STRING" id="55661.A0A091G1C9"/>
<dbReference type="PANTHER" id="PTHR14102">
    <property type="entry name" value="PAR-6-RELATED"/>
    <property type="match status" value="1"/>
</dbReference>
<accession>A0A091G1C9</accession>
<feature type="region of interest" description="Disordered" evidence="1">
    <location>
        <begin position="58"/>
        <end position="446"/>
    </location>
</feature>
<evidence type="ECO:0000256" key="1">
    <source>
        <dbReference type="SAM" id="MobiDB-lite"/>
    </source>
</evidence>
<dbReference type="GO" id="GO:0007098">
    <property type="term" value="P:centrosome cycle"/>
    <property type="evidence" value="ECO:0007669"/>
    <property type="project" value="TreeGrafter"/>
</dbReference>
<proteinExistence type="predicted"/>
<reference evidence="3 4" key="1">
    <citation type="submission" date="2014-04" db="EMBL/GenBank/DDBJ databases">
        <title>Genome evolution of avian class.</title>
        <authorList>
            <person name="Zhang G."/>
            <person name="Li C."/>
        </authorList>
    </citation>
    <scope>NUCLEOTIDE SEQUENCE [LARGE SCALE GENOMIC DNA]</scope>
    <source>
        <strain evidence="3">BGI_N303</strain>
    </source>
</reference>
<feature type="compositionally biased region" description="Basic and acidic residues" evidence="1">
    <location>
        <begin position="28"/>
        <end position="37"/>
    </location>
</feature>
<dbReference type="Proteomes" id="UP000053760">
    <property type="component" value="Unassembled WGS sequence"/>
</dbReference>
<dbReference type="Pfam" id="PF15737">
    <property type="entry name" value="DUF4685"/>
    <property type="match status" value="1"/>
</dbReference>
<feature type="region of interest" description="Disordered" evidence="1">
    <location>
        <begin position="1"/>
        <end position="37"/>
    </location>
</feature>
<evidence type="ECO:0000259" key="2">
    <source>
        <dbReference type="Pfam" id="PF15737"/>
    </source>
</evidence>
<dbReference type="GO" id="GO:0005634">
    <property type="term" value="C:nucleus"/>
    <property type="evidence" value="ECO:0007669"/>
    <property type="project" value="TreeGrafter"/>
</dbReference>
<keyword evidence="4" id="KW-1185">Reference proteome</keyword>
<dbReference type="GO" id="GO:0005938">
    <property type="term" value="C:cell cortex"/>
    <property type="evidence" value="ECO:0007669"/>
    <property type="project" value="TreeGrafter"/>
</dbReference>
<sequence>GGSLSDSSSGESSCGRPRRPRGPSPSRVRFEDESVRDAEVRYLERLQLRHRRALGSVFSSLEPDDGGQPGNNGAGQPKARSSDLVVGGKCSACGSFLGATTGRSVDTPAATDTVESSPAAQGSVPGDGGEPSAAKAETKTRALGPRGSPLWILPSRQRIHTEKIKETYIGDVTYIDEVDSALESTDTSDSCRTDSEEAGPRSPHAQGHRDLRAHGHRAPRASPQPETRAGKGTSVSSGGPKEGDGGLGCTASRPGAVCPLTLSKAGSQEHGELHQRRGSSAHLPTPPSTKKACSQVPCRKALFSGSGRRASSQGARGPDPDSESTGHPQPTRPGERRGPCSPRWLPGSPLRALSTNNCNNTHGQDGQDALGMGKGAPLQPTAVPITPVSQEASPGESAGTSGAQQHHPARSTAHGHAADDHHHHPSPSRDLGRPASRKSSSASTSGLKKLLCSLSQSTKQRLGRFRCYSMEQLPVPGSTPPDGAGMKKSPSLQSLQLVSPFCQPQKASSIQNLRPFLGKAPRANAYLLPQTAADRKGGSGPRRSLSVEDIGVPGRLRAVGRVVEVFPDGTSQLELQRPPHGAFGFCVTSGHGRPDTG</sequence>
<feature type="domain" description="DUF4685" evidence="2">
    <location>
        <begin position="3"/>
        <end position="54"/>
    </location>
</feature>
<dbReference type="AlphaFoldDB" id="A0A091G1C9"/>